<evidence type="ECO:0000313" key="6">
    <source>
        <dbReference type="Proteomes" id="UP001589750"/>
    </source>
</evidence>
<dbReference type="EMBL" id="JBHMDG010000002">
    <property type="protein sequence ID" value="MFB9311905.1"/>
    <property type="molecule type" value="Genomic_DNA"/>
</dbReference>
<dbReference type="Gene3D" id="1.10.405.10">
    <property type="entry name" value="Guanine Nucleotide Dissociation Inhibitor, domain 1"/>
    <property type="match status" value="1"/>
</dbReference>
<dbReference type="InterPro" id="IPR001613">
    <property type="entry name" value="Flavin_amine_oxidase"/>
</dbReference>
<evidence type="ECO:0000256" key="1">
    <source>
        <dbReference type="ARBA" id="ARBA00001974"/>
    </source>
</evidence>
<dbReference type="PANTHER" id="PTHR43563">
    <property type="entry name" value="AMINE OXIDASE"/>
    <property type="match status" value="1"/>
</dbReference>
<gene>
    <name evidence="5" type="ORF">ACFFRI_02520</name>
</gene>
<reference evidence="5 6" key="1">
    <citation type="submission" date="2024-09" db="EMBL/GenBank/DDBJ databases">
        <authorList>
            <person name="Sun Q."/>
            <person name="Mori K."/>
        </authorList>
    </citation>
    <scope>NUCLEOTIDE SEQUENCE [LARGE SCALE GENOMIC DNA]</scope>
    <source>
        <strain evidence="5 6">JCM 9626</strain>
    </source>
</reference>
<organism evidence="5 6">
    <name type="scientific">Nocardioides plantarum</name>
    <dbReference type="NCBI Taxonomy" id="29299"/>
    <lineage>
        <taxon>Bacteria</taxon>
        <taxon>Bacillati</taxon>
        <taxon>Actinomycetota</taxon>
        <taxon>Actinomycetes</taxon>
        <taxon>Propionibacteriales</taxon>
        <taxon>Nocardioidaceae</taxon>
        <taxon>Nocardioides</taxon>
    </lineage>
</organism>
<dbReference type="SUPFAM" id="SSF54373">
    <property type="entry name" value="FAD-linked reductases, C-terminal domain"/>
    <property type="match status" value="1"/>
</dbReference>
<name>A0ABV5K5C6_9ACTN</name>
<keyword evidence="3" id="KW-0560">Oxidoreductase</keyword>
<sequence length="454" mass="48693">MNAREADVIVVGAGLSGLIAAREVLRAGREPLVLEANDRVGGRILTEEPVPDVFLELGAQWIGDTHHRMEALASELGIGLYQQLEDGDTSYEFGGRILRGEAFHSAYADEVAQVERVLRTLDAMAESVDVAAPWAAPRADEWDRISVGQWYDQQGLSAVGRELLEICTVGILAVPTVEVSLLGLLVNVVTCGVTADLLSESEGGAQTKRFVGGTGQIPQRLADELGERVVLESPVLTIDVGDGVVTVGCRGGLVAKGKQVIVALAPTLAGRIMYDPPLPGVRDQLTQRLPQASAHKSFVLYDEPFWRDEGLNAQLISDAGPARMSNDSCMPEGDGGPGIILAFLEGENARVQGRWPDEQRQAALRDELVRHFGPRAAKPELIVEGAWVERQWTRGCYNANPGPCGWIHFGASLAEPIGPIKWAATETALAWSGYMEGAVDAGQRAAREVLADLG</sequence>
<proteinExistence type="inferred from homology"/>
<dbReference type="Pfam" id="PF01593">
    <property type="entry name" value="Amino_oxidase"/>
    <property type="match status" value="1"/>
</dbReference>
<dbReference type="PRINTS" id="PR00757">
    <property type="entry name" value="AMINEOXDASEF"/>
</dbReference>
<dbReference type="RefSeq" id="WP_140010881.1">
    <property type="nucleotide sequence ID" value="NZ_JBHMDG010000002.1"/>
</dbReference>
<evidence type="ECO:0000256" key="3">
    <source>
        <dbReference type="ARBA" id="ARBA00023002"/>
    </source>
</evidence>
<evidence type="ECO:0000259" key="4">
    <source>
        <dbReference type="Pfam" id="PF01593"/>
    </source>
</evidence>
<dbReference type="Proteomes" id="UP001589750">
    <property type="component" value="Unassembled WGS sequence"/>
</dbReference>
<dbReference type="PANTHER" id="PTHR43563:SF1">
    <property type="entry name" value="AMINE OXIDASE [FLAVIN-CONTAINING] B"/>
    <property type="match status" value="1"/>
</dbReference>
<dbReference type="InterPro" id="IPR036188">
    <property type="entry name" value="FAD/NAD-bd_sf"/>
</dbReference>
<feature type="domain" description="Amine oxidase" evidence="4">
    <location>
        <begin position="15"/>
        <end position="450"/>
    </location>
</feature>
<protein>
    <submittedName>
        <fullName evidence="5">Flavin monoamine oxidase family protein</fullName>
    </submittedName>
</protein>
<accession>A0ABV5K5C6</accession>
<dbReference type="InterPro" id="IPR050703">
    <property type="entry name" value="Flavin_MAO"/>
</dbReference>
<comment type="similarity">
    <text evidence="2">Belongs to the flavin monoamine oxidase family.</text>
</comment>
<comment type="caution">
    <text evidence="5">The sequence shown here is derived from an EMBL/GenBank/DDBJ whole genome shotgun (WGS) entry which is preliminary data.</text>
</comment>
<evidence type="ECO:0000313" key="5">
    <source>
        <dbReference type="EMBL" id="MFB9311905.1"/>
    </source>
</evidence>
<dbReference type="Gene3D" id="3.90.660.10">
    <property type="match status" value="1"/>
</dbReference>
<comment type="cofactor">
    <cofactor evidence="1">
        <name>FAD</name>
        <dbReference type="ChEBI" id="CHEBI:57692"/>
    </cofactor>
</comment>
<evidence type="ECO:0000256" key="2">
    <source>
        <dbReference type="ARBA" id="ARBA00005995"/>
    </source>
</evidence>
<dbReference type="InterPro" id="IPR002937">
    <property type="entry name" value="Amino_oxidase"/>
</dbReference>
<dbReference type="SUPFAM" id="SSF51905">
    <property type="entry name" value="FAD/NAD(P)-binding domain"/>
    <property type="match status" value="1"/>
</dbReference>
<dbReference type="Gene3D" id="3.50.50.60">
    <property type="entry name" value="FAD/NAD(P)-binding domain"/>
    <property type="match status" value="1"/>
</dbReference>
<keyword evidence="6" id="KW-1185">Reference proteome</keyword>